<keyword evidence="6" id="KW-1015">Disulfide bond</keyword>
<dbReference type="Ensembl" id="ENSCSET00000022020.1">
    <property type="protein sequence ID" value="ENSCSEP00000021743.1"/>
    <property type="gene ID" value="ENSCSEG00000013865.1"/>
</dbReference>
<evidence type="ECO:0000256" key="5">
    <source>
        <dbReference type="ARBA" id="ARBA00023002"/>
    </source>
</evidence>
<comment type="cofactor">
    <cofactor evidence="1 7">
        <name>FAD</name>
        <dbReference type="ChEBI" id="CHEBI:57692"/>
    </cofactor>
</comment>
<dbReference type="PANTHER" id="PTHR22897:SF6">
    <property type="entry name" value="SULFHYDRYL OXIDASE 1"/>
    <property type="match status" value="1"/>
</dbReference>
<dbReference type="GO" id="GO:0006457">
    <property type="term" value="P:protein folding"/>
    <property type="evidence" value="ECO:0007669"/>
    <property type="project" value="TreeGrafter"/>
</dbReference>
<dbReference type="InterPro" id="IPR041269">
    <property type="entry name" value="QSOX_Trx1"/>
</dbReference>
<dbReference type="GO" id="GO:0000139">
    <property type="term" value="C:Golgi membrane"/>
    <property type="evidence" value="ECO:0007669"/>
    <property type="project" value="TreeGrafter"/>
</dbReference>
<dbReference type="Proteomes" id="UP000265120">
    <property type="component" value="Chromosome 2"/>
</dbReference>
<evidence type="ECO:0000313" key="10">
    <source>
        <dbReference type="Ensembl" id="ENSCSEP00000021743.1"/>
    </source>
</evidence>
<feature type="transmembrane region" description="Helical" evidence="7">
    <location>
        <begin position="633"/>
        <end position="650"/>
    </location>
</feature>
<keyword evidence="4 7" id="KW-0274">FAD</keyword>
<dbReference type="PANTHER" id="PTHR22897">
    <property type="entry name" value="QUIESCIN Q6-RELATED SULFHYDRYL OXIDASE"/>
    <property type="match status" value="1"/>
</dbReference>
<dbReference type="Pfam" id="PF18371">
    <property type="entry name" value="FAD_SOX"/>
    <property type="match status" value="1"/>
</dbReference>
<dbReference type="FunFam" id="3.40.30.10:FF:000080">
    <property type="entry name" value="Sulfhydryl oxidase"/>
    <property type="match status" value="1"/>
</dbReference>
<sequence>MYINSRMKHFGLLSYLKRLFIFFPFCVRGCVQWLICALSVRLSSQAEVSSFFETNTSQYLALVFEKPDSYLGRELTLDLLQFENISVRRVLSTEQGLVAELGVTQFPSCYLYHPGGNFTRLEVKAEARTFYFYALQRLPGVVRSGKPPVVIDVHNNKTQEPWRPFNSSRVYMADLESTLHYSLRVELAAHTVIKGRALNPLKNYIGVLAKYFPGRPIVMNTLNSLNSWLQNQSQDEILYKDFKEILDNTAQSPDTALPRGERWVACQGSQLHFRRYPCGMWTLFHVLTVEAKKAEASNQLEVPLAMRNYIHAFFGCRYCAEHFDNLVRGSLLENEAVLWLWSIHNEVNSRLSGALSEDPNFPKIQWPSPDMCPECHNVTKRGEHRWNKDKALRFLLSYFSSNRILPDYLEDETQILAKQREEHASRLLALEAEKKAERRVREAPDLEIQPLPSNPTVQEEEEEEEEEEGEEPQDEAVAEGEEEEGGEGAVAAQESNPWDKPEMAGGERSQKVRRKPSIVGMKIRRNMEDHIVDLDLFENQHFKAKALQLAASSRIKRRSLQRKVEPEPGPVFGLGMELDGGVGMVGLQPVDADFDMDVGQQRKWLQKRDLSPTGHWMSTLSIGFSRVDVSLCVLLYFLSCMCLLGMYTFFQHRFRLRRVKFSMS</sequence>
<evidence type="ECO:0000256" key="1">
    <source>
        <dbReference type="ARBA" id="ARBA00001974"/>
    </source>
</evidence>
<comment type="similarity">
    <text evidence="7">Belongs to the quiescin-sulfhydryl oxidase (QSOX) family.</text>
</comment>
<organism evidence="10 11">
    <name type="scientific">Cynoglossus semilaevis</name>
    <name type="common">Tongue sole</name>
    <dbReference type="NCBI Taxonomy" id="244447"/>
    <lineage>
        <taxon>Eukaryota</taxon>
        <taxon>Metazoa</taxon>
        <taxon>Chordata</taxon>
        <taxon>Craniata</taxon>
        <taxon>Vertebrata</taxon>
        <taxon>Euteleostomi</taxon>
        <taxon>Actinopterygii</taxon>
        <taxon>Neopterygii</taxon>
        <taxon>Teleostei</taxon>
        <taxon>Neoteleostei</taxon>
        <taxon>Acanthomorphata</taxon>
        <taxon>Carangaria</taxon>
        <taxon>Pleuronectiformes</taxon>
        <taxon>Pleuronectoidei</taxon>
        <taxon>Cynoglossidae</taxon>
        <taxon>Cynoglossinae</taxon>
        <taxon>Cynoglossus</taxon>
    </lineage>
</organism>
<dbReference type="Pfam" id="PF04777">
    <property type="entry name" value="Evr1_Alr"/>
    <property type="match status" value="1"/>
</dbReference>
<dbReference type="Gene3D" id="1.20.120.310">
    <property type="entry name" value="ERV/ALR sulfhydryl oxidase domain"/>
    <property type="match status" value="1"/>
</dbReference>
<dbReference type="FunFam" id="1.20.120.310:FF:000001">
    <property type="entry name" value="Sulfhydryl oxidase"/>
    <property type="match status" value="1"/>
</dbReference>
<dbReference type="InterPro" id="IPR017905">
    <property type="entry name" value="ERV/ALR_sulphydryl_oxidase"/>
</dbReference>
<evidence type="ECO:0000256" key="4">
    <source>
        <dbReference type="ARBA" id="ARBA00022827"/>
    </source>
</evidence>
<dbReference type="AlphaFoldDB" id="A0A3P8W2G1"/>
<keyword evidence="7" id="KW-0812">Transmembrane</keyword>
<dbReference type="GeneTree" id="ENSGT00940000159504"/>
<dbReference type="GO" id="GO:0016971">
    <property type="term" value="F:flavin-dependent sulfhydryl oxidase activity"/>
    <property type="evidence" value="ECO:0007669"/>
    <property type="project" value="InterPro"/>
</dbReference>
<dbReference type="InterPro" id="IPR042568">
    <property type="entry name" value="QSOX_FAD-bd_sf"/>
</dbReference>
<dbReference type="InterPro" id="IPR040986">
    <property type="entry name" value="QSOX_FAD-bd_dom"/>
</dbReference>
<evidence type="ECO:0000256" key="3">
    <source>
        <dbReference type="ARBA" id="ARBA00022729"/>
    </source>
</evidence>
<reference evidence="10" key="2">
    <citation type="submission" date="2025-08" db="UniProtKB">
        <authorList>
            <consortium name="Ensembl"/>
        </authorList>
    </citation>
    <scope>IDENTIFICATION</scope>
</reference>
<evidence type="ECO:0000256" key="6">
    <source>
        <dbReference type="ARBA" id="ARBA00023157"/>
    </source>
</evidence>
<keyword evidence="7" id="KW-1133">Transmembrane helix</keyword>
<dbReference type="Gene3D" id="1.20.120.1960">
    <property type="entry name" value="QSOX sulfhydryl oxidase domain"/>
    <property type="match status" value="1"/>
</dbReference>
<proteinExistence type="inferred from homology"/>
<reference evidence="10" key="3">
    <citation type="submission" date="2025-09" db="UniProtKB">
        <authorList>
            <consortium name="Ensembl"/>
        </authorList>
    </citation>
    <scope>IDENTIFICATION</scope>
</reference>
<dbReference type="PROSITE" id="PS51324">
    <property type="entry name" value="ERV_ALR"/>
    <property type="match status" value="1"/>
</dbReference>
<feature type="region of interest" description="Disordered" evidence="8">
    <location>
        <begin position="438"/>
        <end position="517"/>
    </location>
</feature>
<keyword evidence="7" id="KW-0472">Membrane</keyword>
<dbReference type="EC" id="1.8.3.2" evidence="7"/>
<evidence type="ECO:0000256" key="8">
    <source>
        <dbReference type="SAM" id="MobiDB-lite"/>
    </source>
</evidence>
<keyword evidence="11" id="KW-1185">Reference proteome</keyword>
<name>A0A3P8W2G1_CYNSE</name>
<dbReference type="SUPFAM" id="SSF69000">
    <property type="entry name" value="FAD-dependent thiol oxidase"/>
    <property type="match status" value="1"/>
</dbReference>
<evidence type="ECO:0000313" key="11">
    <source>
        <dbReference type="Proteomes" id="UP000265120"/>
    </source>
</evidence>
<evidence type="ECO:0000259" key="9">
    <source>
        <dbReference type="PROSITE" id="PS51324"/>
    </source>
</evidence>
<dbReference type="FunCoup" id="A0A3P8W2G1">
    <property type="interactions" value="544"/>
</dbReference>
<dbReference type="GO" id="GO:0005615">
    <property type="term" value="C:extracellular space"/>
    <property type="evidence" value="ECO:0007669"/>
    <property type="project" value="TreeGrafter"/>
</dbReference>
<dbReference type="OMA" id="NASWEHC"/>
<dbReference type="FunFam" id="1.20.120.1960:FF:000001">
    <property type="entry name" value="Sulfhydryl oxidase"/>
    <property type="match status" value="1"/>
</dbReference>
<comment type="function">
    <text evidence="7">Catalyzes the oxidation of sulfhydryl groups in peptide and protein thiols to disulfides with the reduction of oxygen to hydrogen peroxide.</text>
</comment>
<keyword evidence="5 7" id="KW-0560">Oxidoreductase</keyword>
<dbReference type="InterPro" id="IPR039798">
    <property type="entry name" value="Sulfhydryl_oxidase"/>
</dbReference>
<dbReference type="GO" id="GO:0003756">
    <property type="term" value="F:protein disulfide isomerase activity"/>
    <property type="evidence" value="ECO:0007669"/>
    <property type="project" value="TreeGrafter"/>
</dbReference>
<comment type="catalytic activity">
    <reaction evidence="7">
        <text>2 R'C(R)SH + O2 = R'C(R)S-S(R)CR' + H2O2</text>
        <dbReference type="Rhea" id="RHEA:17357"/>
        <dbReference type="ChEBI" id="CHEBI:15379"/>
        <dbReference type="ChEBI" id="CHEBI:16240"/>
        <dbReference type="ChEBI" id="CHEBI:16520"/>
        <dbReference type="ChEBI" id="CHEBI:17412"/>
        <dbReference type="EC" id="1.8.3.2"/>
    </reaction>
</comment>
<dbReference type="STRING" id="244447.ENSCSEP00000021743"/>
<dbReference type="InParanoid" id="A0A3P8W2G1"/>
<dbReference type="Pfam" id="PF18108">
    <property type="entry name" value="QSOX_Trx1"/>
    <property type="match status" value="1"/>
</dbReference>
<protein>
    <recommendedName>
        <fullName evidence="7">Sulfhydryl oxidase</fullName>
        <ecNumber evidence="7">1.8.3.2</ecNumber>
    </recommendedName>
</protein>
<dbReference type="Gene3D" id="3.40.30.10">
    <property type="entry name" value="Glutaredoxin"/>
    <property type="match status" value="1"/>
</dbReference>
<keyword evidence="2 7" id="KW-0285">Flavoprotein</keyword>
<dbReference type="InterPro" id="IPR036774">
    <property type="entry name" value="ERV/ALR_sulphydryl_oxid_sf"/>
</dbReference>
<accession>A0A3P8W2G1</accession>
<evidence type="ECO:0000256" key="2">
    <source>
        <dbReference type="ARBA" id="ARBA00022630"/>
    </source>
</evidence>
<feature type="compositionally biased region" description="Acidic residues" evidence="8">
    <location>
        <begin position="458"/>
        <end position="486"/>
    </location>
</feature>
<reference evidence="10 11" key="1">
    <citation type="journal article" date="2014" name="Nat. Genet.">
        <title>Whole-genome sequence of a flatfish provides insights into ZW sex chromosome evolution and adaptation to a benthic lifestyle.</title>
        <authorList>
            <person name="Chen S."/>
            <person name="Zhang G."/>
            <person name="Shao C."/>
            <person name="Huang Q."/>
            <person name="Liu G."/>
            <person name="Zhang P."/>
            <person name="Song W."/>
            <person name="An N."/>
            <person name="Chalopin D."/>
            <person name="Volff J.N."/>
            <person name="Hong Y."/>
            <person name="Li Q."/>
            <person name="Sha Z."/>
            <person name="Zhou H."/>
            <person name="Xie M."/>
            <person name="Yu Q."/>
            <person name="Liu Y."/>
            <person name="Xiang H."/>
            <person name="Wang N."/>
            <person name="Wu K."/>
            <person name="Yang C."/>
            <person name="Zhou Q."/>
            <person name="Liao X."/>
            <person name="Yang L."/>
            <person name="Hu Q."/>
            <person name="Zhang J."/>
            <person name="Meng L."/>
            <person name="Jin L."/>
            <person name="Tian Y."/>
            <person name="Lian J."/>
            <person name="Yang J."/>
            <person name="Miao G."/>
            <person name="Liu S."/>
            <person name="Liang Z."/>
            <person name="Yan F."/>
            <person name="Li Y."/>
            <person name="Sun B."/>
            <person name="Zhang H."/>
            <person name="Zhang J."/>
            <person name="Zhu Y."/>
            <person name="Du M."/>
            <person name="Zhao Y."/>
            <person name="Schartl M."/>
            <person name="Tang Q."/>
            <person name="Wang J."/>
        </authorList>
    </citation>
    <scope>NUCLEOTIDE SEQUENCE</scope>
</reference>
<feature type="domain" description="ERV/ALR sulfhydryl oxidase" evidence="9">
    <location>
        <begin position="269"/>
        <end position="366"/>
    </location>
</feature>
<evidence type="ECO:0000256" key="7">
    <source>
        <dbReference type="RuleBase" id="RU371123"/>
    </source>
</evidence>
<keyword evidence="3" id="KW-0732">Signal</keyword>